<dbReference type="InterPro" id="IPR010226">
    <property type="entry name" value="NADH_quinone_OxRdtase_chainI"/>
</dbReference>
<evidence type="ECO:0000313" key="9">
    <source>
        <dbReference type="Proteomes" id="UP001149411"/>
    </source>
</evidence>
<dbReference type="GO" id="GO:0003954">
    <property type="term" value="F:NADH dehydrogenase activity"/>
    <property type="evidence" value="ECO:0007669"/>
    <property type="project" value="TreeGrafter"/>
</dbReference>
<dbReference type="PROSITE" id="PS00198">
    <property type="entry name" value="4FE4S_FER_1"/>
    <property type="match status" value="1"/>
</dbReference>
<dbReference type="GO" id="GO:0009060">
    <property type="term" value="P:aerobic respiration"/>
    <property type="evidence" value="ECO:0007669"/>
    <property type="project" value="TreeGrafter"/>
</dbReference>
<dbReference type="InterPro" id="IPR017900">
    <property type="entry name" value="4Fe4S_Fe_S_CS"/>
</dbReference>
<dbReference type="RefSeq" id="WP_266086795.1">
    <property type="nucleotide sequence ID" value="NZ_RKLV01000005.1"/>
</dbReference>
<dbReference type="PANTHER" id="PTHR10849:SF35">
    <property type="entry name" value="FORMATE HYDROGENLYASE SUBUNIT 6-RELATED"/>
    <property type="match status" value="1"/>
</dbReference>
<dbReference type="GO" id="GO:0046872">
    <property type="term" value="F:metal ion binding"/>
    <property type="evidence" value="ECO:0007669"/>
    <property type="project" value="UniProtKB-KW"/>
</dbReference>
<keyword evidence="1" id="KW-0004">4Fe-4S</keyword>
<dbReference type="Pfam" id="PF12838">
    <property type="entry name" value="Fer4_7"/>
    <property type="match status" value="1"/>
</dbReference>
<keyword evidence="3" id="KW-0677">Repeat</keyword>
<dbReference type="InterPro" id="IPR017896">
    <property type="entry name" value="4Fe4S_Fe-S-bd"/>
</dbReference>
<evidence type="ECO:0000256" key="1">
    <source>
        <dbReference type="ARBA" id="ARBA00022485"/>
    </source>
</evidence>
<reference evidence="8" key="1">
    <citation type="submission" date="2022-09" db="EMBL/GenBank/DDBJ databases">
        <title>Haloadaptaus new haloarchaeum isolated from saline soil.</title>
        <authorList>
            <person name="Duran-Viseras A."/>
            <person name="Sanchez-Porro C."/>
            <person name="Ventosa A."/>
        </authorList>
    </citation>
    <scope>NUCLEOTIDE SEQUENCE</scope>
    <source>
        <strain evidence="8">F3-133</strain>
    </source>
</reference>
<gene>
    <name evidence="8" type="ORF">EGH25_06280</name>
</gene>
<evidence type="ECO:0000313" key="8">
    <source>
        <dbReference type="EMBL" id="MCX2818956.1"/>
    </source>
</evidence>
<sequence length="161" mass="18340">MMGVLRSLGVTAKHALKGDTFTVEYPDESPGISPRFRGTHKFSLSRCIWCRMCEEVCPNGTIDIKTNEKREGEEYNLNLGQCIYCRLCEEVCPVDAIILTQHFELNAGTKAELEYNMDDLMDVPWYKGMDPLEAREPDRGAWIGTDEEDDVWETAESTYAD</sequence>
<evidence type="ECO:0000256" key="4">
    <source>
        <dbReference type="ARBA" id="ARBA00023004"/>
    </source>
</evidence>
<keyword evidence="9" id="KW-1185">Reference proteome</keyword>
<feature type="domain" description="4Fe-4S ferredoxin-type" evidence="7">
    <location>
        <begin position="38"/>
        <end position="67"/>
    </location>
</feature>
<dbReference type="AlphaFoldDB" id="A0A9Q4C638"/>
<keyword evidence="5" id="KW-0411">Iron-sulfur</keyword>
<evidence type="ECO:0000256" key="2">
    <source>
        <dbReference type="ARBA" id="ARBA00022723"/>
    </source>
</evidence>
<dbReference type="Gene3D" id="3.30.70.3270">
    <property type="match status" value="1"/>
</dbReference>
<evidence type="ECO:0000259" key="7">
    <source>
        <dbReference type="PROSITE" id="PS51379"/>
    </source>
</evidence>
<dbReference type="EMBL" id="RKLV01000005">
    <property type="protein sequence ID" value="MCX2818956.1"/>
    <property type="molecule type" value="Genomic_DNA"/>
</dbReference>
<keyword evidence="2" id="KW-0479">Metal-binding</keyword>
<evidence type="ECO:0000256" key="3">
    <source>
        <dbReference type="ARBA" id="ARBA00022737"/>
    </source>
</evidence>
<proteinExistence type="predicted"/>
<feature type="region of interest" description="Disordered" evidence="6">
    <location>
        <begin position="137"/>
        <end position="161"/>
    </location>
</feature>
<dbReference type="Proteomes" id="UP001149411">
    <property type="component" value="Unassembled WGS sequence"/>
</dbReference>
<accession>A0A9Q4C638</accession>
<comment type="caution">
    <text evidence="8">The sequence shown here is derived from an EMBL/GenBank/DDBJ whole genome shotgun (WGS) entry which is preliminary data.</text>
</comment>
<dbReference type="GO" id="GO:0016020">
    <property type="term" value="C:membrane"/>
    <property type="evidence" value="ECO:0007669"/>
    <property type="project" value="InterPro"/>
</dbReference>
<dbReference type="SUPFAM" id="SSF54862">
    <property type="entry name" value="4Fe-4S ferredoxins"/>
    <property type="match status" value="1"/>
</dbReference>
<dbReference type="PANTHER" id="PTHR10849">
    <property type="entry name" value="NADH DEHYDROGENASE UBIQUINONE IRON-SULFUR PROTEIN 8, MITOCHONDRIAL"/>
    <property type="match status" value="1"/>
</dbReference>
<dbReference type="GO" id="GO:0051539">
    <property type="term" value="F:4 iron, 4 sulfur cluster binding"/>
    <property type="evidence" value="ECO:0007669"/>
    <property type="project" value="UniProtKB-KW"/>
</dbReference>
<organism evidence="8 9">
    <name type="scientific">Halorutilus salinus</name>
    <dbReference type="NCBI Taxonomy" id="2487751"/>
    <lineage>
        <taxon>Archaea</taxon>
        <taxon>Methanobacteriati</taxon>
        <taxon>Methanobacteriota</taxon>
        <taxon>Stenosarchaea group</taxon>
        <taxon>Halobacteria</taxon>
        <taxon>Halorutilales</taxon>
        <taxon>Halorutilaceae</taxon>
        <taxon>Halorutilus</taxon>
    </lineage>
</organism>
<dbReference type="PROSITE" id="PS51379">
    <property type="entry name" value="4FE4S_FER_2"/>
    <property type="match status" value="2"/>
</dbReference>
<name>A0A9Q4C638_9EURY</name>
<feature type="domain" description="4Fe-4S ferredoxin-type" evidence="7">
    <location>
        <begin position="73"/>
        <end position="102"/>
    </location>
</feature>
<protein>
    <submittedName>
        <fullName evidence="8">NADH-quinone oxidoreductase subunit I</fullName>
    </submittedName>
</protein>
<keyword evidence="4" id="KW-0408">Iron</keyword>
<evidence type="ECO:0000256" key="6">
    <source>
        <dbReference type="SAM" id="MobiDB-lite"/>
    </source>
</evidence>
<evidence type="ECO:0000256" key="5">
    <source>
        <dbReference type="ARBA" id="ARBA00023014"/>
    </source>
</evidence>